<evidence type="ECO:0000259" key="1">
    <source>
        <dbReference type="Pfam" id="PF12728"/>
    </source>
</evidence>
<sequence>MATGVMNPRLAKLWTVQDVATFLGVPVKTIYSWRSTGYGPRARKVGRFLRYDPEEVRRWFDALTDEVA</sequence>
<gene>
    <name evidence="2" type="ORF">ACFPEL_19355</name>
</gene>
<comment type="caution">
    <text evidence="2">The sequence shown here is derived from an EMBL/GenBank/DDBJ whole genome shotgun (WGS) entry which is preliminary data.</text>
</comment>
<dbReference type="InterPro" id="IPR041657">
    <property type="entry name" value="HTH_17"/>
</dbReference>
<dbReference type="SUPFAM" id="SSF46955">
    <property type="entry name" value="Putative DNA-binding domain"/>
    <property type="match status" value="1"/>
</dbReference>
<dbReference type="Pfam" id="PF12728">
    <property type="entry name" value="HTH_17"/>
    <property type="match status" value="1"/>
</dbReference>
<name>A0ABV9RLC0_9PSEU</name>
<evidence type="ECO:0000313" key="3">
    <source>
        <dbReference type="Proteomes" id="UP001595909"/>
    </source>
</evidence>
<reference evidence="3" key="1">
    <citation type="journal article" date="2019" name="Int. J. Syst. Evol. Microbiol.">
        <title>The Global Catalogue of Microorganisms (GCM) 10K type strain sequencing project: providing services to taxonomists for standard genome sequencing and annotation.</title>
        <authorList>
            <consortium name="The Broad Institute Genomics Platform"/>
            <consortium name="The Broad Institute Genome Sequencing Center for Infectious Disease"/>
            <person name="Wu L."/>
            <person name="Ma J."/>
        </authorList>
    </citation>
    <scope>NUCLEOTIDE SEQUENCE [LARGE SCALE GENOMIC DNA]</scope>
    <source>
        <strain evidence="3">CCUG 50347</strain>
    </source>
</reference>
<dbReference type="RefSeq" id="WP_274187770.1">
    <property type="nucleotide sequence ID" value="NZ_BAABHN010000040.1"/>
</dbReference>
<evidence type="ECO:0000313" key="2">
    <source>
        <dbReference type="EMBL" id="MFC4834578.1"/>
    </source>
</evidence>
<feature type="domain" description="Helix-turn-helix" evidence="1">
    <location>
        <begin position="15"/>
        <end position="61"/>
    </location>
</feature>
<accession>A0ABV9RLC0</accession>
<keyword evidence="3" id="KW-1185">Reference proteome</keyword>
<organism evidence="2 3">
    <name type="scientific">Actinomycetospora chibensis</name>
    <dbReference type="NCBI Taxonomy" id="663606"/>
    <lineage>
        <taxon>Bacteria</taxon>
        <taxon>Bacillati</taxon>
        <taxon>Actinomycetota</taxon>
        <taxon>Actinomycetes</taxon>
        <taxon>Pseudonocardiales</taxon>
        <taxon>Pseudonocardiaceae</taxon>
        <taxon>Actinomycetospora</taxon>
    </lineage>
</organism>
<dbReference type="InterPro" id="IPR036388">
    <property type="entry name" value="WH-like_DNA-bd_sf"/>
</dbReference>
<dbReference type="Proteomes" id="UP001595909">
    <property type="component" value="Unassembled WGS sequence"/>
</dbReference>
<protein>
    <submittedName>
        <fullName evidence="2">Helix-turn-helix transcriptional regulator</fullName>
    </submittedName>
</protein>
<dbReference type="InterPro" id="IPR009061">
    <property type="entry name" value="DNA-bd_dom_put_sf"/>
</dbReference>
<proteinExistence type="predicted"/>
<dbReference type="Gene3D" id="1.10.10.10">
    <property type="entry name" value="Winged helix-like DNA-binding domain superfamily/Winged helix DNA-binding domain"/>
    <property type="match status" value="1"/>
</dbReference>
<dbReference type="EMBL" id="JBHSIM010000040">
    <property type="protein sequence ID" value="MFC4834578.1"/>
    <property type="molecule type" value="Genomic_DNA"/>
</dbReference>